<gene>
    <name evidence="3" type="ORF">QJ522_06300</name>
</gene>
<dbReference type="Pfam" id="PF07963">
    <property type="entry name" value="N_methyl"/>
    <property type="match status" value="1"/>
</dbReference>
<evidence type="ECO:0000313" key="4">
    <source>
        <dbReference type="Proteomes" id="UP001431776"/>
    </source>
</evidence>
<evidence type="ECO:0000256" key="1">
    <source>
        <dbReference type="SAM" id="MobiDB-lite"/>
    </source>
</evidence>
<comment type="caution">
    <text evidence="3">The sequence shown here is derived from an EMBL/GenBank/DDBJ whole genome shotgun (WGS) entry which is preliminary data.</text>
</comment>
<feature type="region of interest" description="Disordered" evidence="1">
    <location>
        <begin position="1"/>
        <end position="73"/>
    </location>
</feature>
<feature type="compositionally biased region" description="Basic and acidic residues" evidence="1">
    <location>
        <begin position="24"/>
        <end position="34"/>
    </location>
</feature>
<keyword evidence="4" id="KW-1185">Reference proteome</keyword>
<reference evidence="3" key="1">
    <citation type="submission" date="2023-05" db="EMBL/GenBank/DDBJ databases">
        <title>Anaerotaeda fermentans gen. nov., sp. nov., a novel anaerobic planctomycete of the new family within the order Sedimentisphaerales isolated from Taman Peninsula, Russia.</title>
        <authorList>
            <person name="Khomyakova M.A."/>
            <person name="Merkel A.Y."/>
            <person name="Slobodkin A.I."/>
        </authorList>
    </citation>
    <scope>NUCLEOTIDE SEQUENCE</scope>
    <source>
        <strain evidence="3">M17dextr</strain>
    </source>
</reference>
<dbReference type="InterPro" id="IPR045584">
    <property type="entry name" value="Pilin-like"/>
</dbReference>
<keyword evidence="2" id="KW-0472">Membrane</keyword>
<keyword evidence="2" id="KW-0812">Transmembrane</keyword>
<feature type="compositionally biased region" description="Basic and acidic residues" evidence="1">
    <location>
        <begin position="43"/>
        <end position="73"/>
    </location>
</feature>
<keyword evidence="2" id="KW-1133">Transmembrane helix</keyword>
<dbReference type="NCBIfam" id="TIGR02532">
    <property type="entry name" value="IV_pilin_GFxxxE"/>
    <property type="match status" value="1"/>
</dbReference>
<dbReference type="PANTHER" id="PTHR30093:SF2">
    <property type="entry name" value="TYPE II SECRETION SYSTEM PROTEIN H"/>
    <property type="match status" value="1"/>
</dbReference>
<dbReference type="InterPro" id="IPR012902">
    <property type="entry name" value="N_methyl_site"/>
</dbReference>
<name>A0AAW6U074_9BACT</name>
<dbReference type="RefSeq" id="WP_349244058.1">
    <property type="nucleotide sequence ID" value="NZ_JASCXX010000005.1"/>
</dbReference>
<evidence type="ECO:0000313" key="3">
    <source>
        <dbReference type="EMBL" id="MDI6448648.1"/>
    </source>
</evidence>
<dbReference type="Gene3D" id="3.30.700.10">
    <property type="entry name" value="Glycoprotein, Type 4 Pilin"/>
    <property type="match status" value="1"/>
</dbReference>
<dbReference type="PANTHER" id="PTHR30093">
    <property type="entry name" value="GENERAL SECRETION PATHWAY PROTEIN G"/>
    <property type="match status" value="1"/>
</dbReference>
<dbReference type="Proteomes" id="UP001431776">
    <property type="component" value="Unassembled WGS sequence"/>
</dbReference>
<accession>A0AAW6U074</accession>
<sequence length="349" mass="39506">MNAPPNVIPTGGPPQAARSGGIRLRTERPSRLRPDPSTPLRSARGDKEGQRSALHDEERPGRTRCDTNRAHRPSVADHRRVPIINHPSSIINANAFTLIELLVVISIIVMLMALLLPAIQKARRQAQAVSCQANLRQLGLTFSTYLGENDGRVPEWDIDDAWRLITRNGHPAYTRLALCPSAVKPLPYDTQQPYHKGDTFHPYPWLMGRPDLYGSYGFNQYIRRRRGTTATDSEVEAGHWPTCDVKQASGVPVFFDSSTKGASPHATDRPPEYEGEPPTYTPDIRNLCVNRHNGGTNMLFMDWSVRKVGLKEHWTFKWHRQFDTAGPWTRAGGVEPEDWPTWMRKFKDY</sequence>
<dbReference type="SUPFAM" id="SSF54523">
    <property type="entry name" value="Pili subunits"/>
    <property type="match status" value="1"/>
</dbReference>
<dbReference type="AlphaFoldDB" id="A0AAW6U074"/>
<feature type="region of interest" description="Disordered" evidence="1">
    <location>
        <begin position="257"/>
        <end position="279"/>
    </location>
</feature>
<organism evidence="3 4">
    <name type="scientific">Anaerobaca lacustris</name>
    <dbReference type="NCBI Taxonomy" id="3044600"/>
    <lineage>
        <taxon>Bacteria</taxon>
        <taxon>Pseudomonadati</taxon>
        <taxon>Planctomycetota</taxon>
        <taxon>Phycisphaerae</taxon>
        <taxon>Sedimentisphaerales</taxon>
        <taxon>Anaerobacaceae</taxon>
        <taxon>Anaerobaca</taxon>
    </lineage>
</organism>
<proteinExistence type="predicted"/>
<dbReference type="EMBL" id="JASCXX010000005">
    <property type="protein sequence ID" value="MDI6448648.1"/>
    <property type="molecule type" value="Genomic_DNA"/>
</dbReference>
<feature type="transmembrane region" description="Helical" evidence="2">
    <location>
        <begin position="95"/>
        <end position="116"/>
    </location>
</feature>
<protein>
    <submittedName>
        <fullName evidence="3">Prepilin-type N-terminal cleavage/methylation domain-containing protein</fullName>
    </submittedName>
</protein>
<evidence type="ECO:0000256" key="2">
    <source>
        <dbReference type="SAM" id="Phobius"/>
    </source>
</evidence>